<accession>A0A6I4M4Y1</accession>
<comment type="caution">
    <text evidence="2">The sequence shown here is derived from an EMBL/GenBank/DDBJ whole genome shotgun (WGS) entry which is preliminary data.</text>
</comment>
<evidence type="ECO:0000313" key="3">
    <source>
        <dbReference type="Proteomes" id="UP000462055"/>
    </source>
</evidence>
<reference evidence="2" key="1">
    <citation type="submission" date="2019-12" db="EMBL/GenBank/DDBJ databases">
        <title>Actinomadura physcomitrii sp. nov., a novel actinomycete isolated from moss [Physcomitrium sphaericum (Ludw) Fuernr].</title>
        <authorList>
            <person name="Zhuang X."/>
        </authorList>
    </citation>
    <scope>NUCLEOTIDE SEQUENCE [LARGE SCALE GENOMIC DNA]</scope>
    <source>
        <strain evidence="2">LD22</strain>
    </source>
</reference>
<protein>
    <submittedName>
        <fullName evidence="2">DUF397 domain-containing protein</fullName>
    </submittedName>
</protein>
<organism evidence="2 3">
    <name type="scientific">Actinomadura physcomitrii</name>
    <dbReference type="NCBI Taxonomy" id="2650748"/>
    <lineage>
        <taxon>Bacteria</taxon>
        <taxon>Bacillati</taxon>
        <taxon>Actinomycetota</taxon>
        <taxon>Actinomycetes</taxon>
        <taxon>Streptosporangiales</taxon>
        <taxon>Thermomonosporaceae</taxon>
        <taxon>Actinomadura</taxon>
    </lineage>
</organism>
<dbReference type="AlphaFoldDB" id="A0A6I4M4Y1"/>
<dbReference type="EMBL" id="WBMS02000002">
    <property type="protein sequence ID" value="MVZ99216.1"/>
    <property type="molecule type" value="Genomic_DNA"/>
</dbReference>
<name>A0A6I4M4Y1_9ACTN</name>
<gene>
    <name evidence="2" type="ORF">F8568_002200</name>
</gene>
<dbReference type="Pfam" id="PF04149">
    <property type="entry name" value="DUF397"/>
    <property type="match status" value="1"/>
</dbReference>
<evidence type="ECO:0000313" key="2">
    <source>
        <dbReference type="EMBL" id="MVZ99216.1"/>
    </source>
</evidence>
<keyword evidence="3" id="KW-1185">Reference proteome</keyword>
<dbReference type="Proteomes" id="UP000462055">
    <property type="component" value="Unassembled WGS sequence"/>
</dbReference>
<sequence>MKIAHWRKSSYSGGEAGQCVELAELDGAVSVGIRDGKNPEGGHLAVGRADLAVLVCRIKDGALDL</sequence>
<proteinExistence type="predicted"/>
<feature type="domain" description="DUF397" evidence="1">
    <location>
        <begin position="4"/>
        <end position="59"/>
    </location>
</feature>
<evidence type="ECO:0000259" key="1">
    <source>
        <dbReference type="Pfam" id="PF04149"/>
    </source>
</evidence>
<dbReference type="InterPro" id="IPR007278">
    <property type="entry name" value="DUF397"/>
</dbReference>